<feature type="domain" description="Uncharacterised" evidence="1">
    <location>
        <begin position="29"/>
        <end position="249"/>
    </location>
</feature>
<dbReference type="PATRIC" id="fig|453.4.peg.1948"/>
<dbReference type="Pfam" id="PF07514">
    <property type="entry name" value="TraI_2"/>
    <property type="match status" value="1"/>
</dbReference>
<organism evidence="3 5">
    <name type="scientific">Legionella feeleii</name>
    <dbReference type="NCBI Taxonomy" id="453"/>
    <lineage>
        <taxon>Bacteria</taxon>
        <taxon>Pseudomonadati</taxon>
        <taxon>Pseudomonadota</taxon>
        <taxon>Gammaproteobacteria</taxon>
        <taxon>Legionellales</taxon>
        <taxon>Legionellaceae</taxon>
        <taxon>Legionella</taxon>
    </lineage>
</organism>
<dbReference type="STRING" id="453.Lfee_1773"/>
<keyword evidence="3" id="KW-0347">Helicase</keyword>
<dbReference type="InterPro" id="IPR011119">
    <property type="entry name" value="Unchr_helicase_relaxase_TraI"/>
</dbReference>
<reference evidence="4 6" key="2">
    <citation type="submission" date="2018-06" db="EMBL/GenBank/DDBJ databases">
        <authorList>
            <consortium name="Pathogen Informatics"/>
            <person name="Doyle S."/>
        </authorList>
    </citation>
    <scope>NUCLEOTIDE SEQUENCE [LARGE SCALE GENOMIC DNA]</scope>
    <source>
        <strain evidence="4 6">NCTC12022</strain>
    </source>
</reference>
<evidence type="ECO:0000259" key="1">
    <source>
        <dbReference type="Pfam" id="PF07514"/>
    </source>
</evidence>
<dbReference type="Pfam" id="PF07515">
    <property type="entry name" value="TraI_2_C"/>
    <property type="match status" value="1"/>
</dbReference>
<evidence type="ECO:0000313" key="3">
    <source>
        <dbReference type="EMBL" id="KTC96861.1"/>
    </source>
</evidence>
<dbReference type="Proteomes" id="UP000251942">
    <property type="component" value="Unassembled WGS sequence"/>
</dbReference>
<dbReference type="Gene3D" id="1.10.3210.40">
    <property type="match status" value="1"/>
</dbReference>
<evidence type="ECO:0000313" key="6">
    <source>
        <dbReference type="Proteomes" id="UP000251942"/>
    </source>
</evidence>
<keyword evidence="3" id="KW-0067">ATP-binding</keyword>
<gene>
    <name evidence="3" type="ORF">Lfee_1773</name>
    <name evidence="4" type="ORF">NCTC12022_01642</name>
</gene>
<dbReference type="InterPro" id="IPR036390">
    <property type="entry name" value="WH_DNA-bd_sf"/>
</dbReference>
<evidence type="ECO:0000313" key="4">
    <source>
        <dbReference type="EMBL" id="SPX60905.1"/>
    </source>
</evidence>
<dbReference type="Proteomes" id="UP000054698">
    <property type="component" value="Unassembled WGS sequence"/>
</dbReference>
<dbReference type="RefSeq" id="WP_112854709.1">
    <property type="nucleotide sequence ID" value="NZ_CAAAHT010000002.1"/>
</dbReference>
<dbReference type="EMBL" id="LNYB01000080">
    <property type="protein sequence ID" value="KTC96861.1"/>
    <property type="molecule type" value="Genomic_DNA"/>
</dbReference>
<dbReference type="AlphaFoldDB" id="A0A0W0TMV1"/>
<evidence type="ECO:0000259" key="2">
    <source>
        <dbReference type="Pfam" id="PF07515"/>
    </source>
</evidence>
<proteinExistence type="predicted"/>
<reference evidence="3 5" key="1">
    <citation type="submission" date="2015-11" db="EMBL/GenBank/DDBJ databases">
        <title>Genomic analysis of 38 Legionella species identifies large and diverse effector repertoires.</title>
        <authorList>
            <person name="Burstein D."/>
            <person name="Amaro F."/>
            <person name="Zusman T."/>
            <person name="Lifshitz Z."/>
            <person name="Cohen O."/>
            <person name="Gilbert J.A."/>
            <person name="Pupko T."/>
            <person name="Shuman H.A."/>
            <person name="Segal G."/>
        </authorList>
    </citation>
    <scope>NUCLEOTIDE SEQUENCE [LARGE SCALE GENOMIC DNA]</scope>
    <source>
        <strain evidence="3 5">WO-44C</strain>
    </source>
</reference>
<name>A0A0W0TMV1_9GAMM</name>
<dbReference type="NCBIfam" id="TIGR03760">
    <property type="entry name" value="ICE_TraI_Pfluor"/>
    <property type="match status" value="1"/>
</dbReference>
<dbReference type="SUPFAM" id="SSF46785">
    <property type="entry name" value="Winged helix' DNA-binding domain"/>
    <property type="match status" value="1"/>
</dbReference>
<feature type="domain" description="Putative conjugal transfer nickase/helicase TraI C-terminal" evidence="2">
    <location>
        <begin position="284"/>
        <end position="390"/>
    </location>
</feature>
<dbReference type="InterPro" id="IPR011093">
    <property type="entry name" value="TraI_2_C"/>
</dbReference>
<keyword evidence="5" id="KW-1185">Reference proteome</keyword>
<keyword evidence="3" id="KW-0547">Nucleotide-binding</keyword>
<evidence type="ECO:0000313" key="5">
    <source>
        <dbReference type="Proteomes" id="UP000054698"/>
    </source>
</evidence>
<dbReference type="OrthoDB" id="5643657at2"/>
<protein>
    <submittedName>
        <fullName evidence="3">Putative helicase/relaxase</fullName>
    </submittedName>
</protein>
<sequence length="455" mass="50549">MLNLEADLFHRPGKKAGSLNAKPLKDLTRITPAALILAEEKRKTLMVQIREANALEEVRFDSLCLSLVHNLINHCQNLPDTSNSYYSQQGGLLDHALNRTEAALSLFRQYLVQEGGAELSEEQKLWQYALFSAAILQGVGKLYIDYSLDLYDNNGQFLKQWNPLLESLVAVGSHYSYEFQKESDDEFRRRLNILIARLLMPAGGFAWIAANPQVLAVWLALLNEDAHAAGTLGAILIRADAIAIQRYFNQMMLRNYGSRGNRYGRVGTFTGGVPESVAEIEQQIGVEFIQWLTRALEAGRIHVNKAPLFMVPGGMLMTPEIFQLFVREHPEYKNWQAIQKGFLSLGLHSVAADGSVSTRFEQTSNQQMHNGIVFVNYAVALPAQVQLHNLNTGKSVAISATELVNQAQFNNHFTRQQNAHIANALQHLTVAGQWQAAPVAPPPQASIRPGVLNGA</sequence>
<dbReference type="InterPro" id="IPR022391">
    <property type="entry name" value="ICE_relaxase_PFGI-1"/>
</dbReference>
<keyword evidence="3" id="KW-0378">Hydrolase</keyword>
<accession>A0A0W0TMV1</accession>
<dbReference type="EMBL" id="UASS01000013">
    <property type="protein sequence ID" value="SPX60905.1"/>
    <property type="molecule type" value="Genomic_DNA"/>
</dbReference>
<dbReference type="GO" id="GO:0004386">
    <property type="term" value="F:helicase activity"/>
    <property type="evidence" value="ECO:0007669"/>
    <property type="project" value="UniProtKB-KW"/>
</dbReference>